<dbReference type="GO" id="GO:0006351">
    <property type="term" value="P:DNA-templated transcription"/>
    <property type="evidence" value="ECO:0007669"/>
    <property type="project" value="InterPro"/>
</dbReference>
<dbReference type="InterPro" id="IPR036575">
    <property type="entry name" value="TFIIS_cen_dom_sf"/>
</dbReference>
<dbReference type="PROSITE" id="PS51321">
    <property type="entry name" value="TFIIS_CENTRAL"/>
    <property type="match status" value="1"/>
</dbReference>
<feature type="region of interest" description="Disordered" evidence="1">
    <location>
        <begin position="389"/>
        <end position="419"/>
    </location>
</feature>
<dbReference type="InterPro" id="IPR011011">
    <property type="entry name" value="Znf_FYVE_PHD"/>
</dbReference>
<keyword evidence="4" id="KW-1185">Reference proteome</keyword>
<dbReference type="PANTHER" id="PTHR46364">
    <property type="entry name" value="OS08G0421900 PROTEIN"/>
    <property type="match status" value="1"/>
</dbReference>
<gene>
    <name evidence="3" type="ORF">BSTOLATCC_MIC46798</name>
</gene>
<name>A0AAU9K4A3_9CILI</name>
<protein>
    <recommendedName>
        <fullName evidence="2">TFIIS central domain-containing protein</fullName>
    </recommendedName>
</protein>
<accession>A0AAU9K4A3</accession>
<sequence length="465" mass="53398">MESDTLVGKAVKYLDDNSNENFAEVLGLGNGYFKCRDLIKPEDTKVGRHIYCGDRELYRGNNFFDIIQSNVKESYPLVTLQDYPSSRGFLVRQFYYENTKSFNPEKLPPVCLCQQPLNPDVKFTICQKCNQIFHDSCLTDFTSCPDCSWPFKRQRVDVLDLDSPKKQQKSFAKARTVDNSSLPIDVDKYKILDEESKERLLENVMKTHNNFLSLKSSLSNEEKIRQQLICKIIYALYLSIEENKQAKLSYPISELEKKAMEIEAALYYSTGNNAGAPAYKGKVRSLLFNLCDEKNPDFRFGILKGDFDAKEVSKMQSKDMASSAIKNFRQERQKKYTEENLVLPESGEKLMVKTRKGEAVISINEGLIADETSTDLLDLLLKKTPKKVEEGKNGGIEEDPFNPESYTPSKKEARNEEGTNQHIYEIAKDWMPKPLMNKLKETLGHYLEKEQSNRVLSRIKFLSSK</sequence>
<dbReference type="Pfam" id="PF07500">
    <property type="entry name" value="TFIIS_M"/>
    <property type="match status" value="1"/>
</dbReference>
<evidence type="ECO:0000259" key="2">
    <source>
        <dbReference type="PROSITE" id="PS51321"/>
    </source>
</evidence>
<evidence type="ECO:0000313" key="4">
    <source>
        <dbReference type="Proteomes" id="UP001162131"/>
    </source>
</evidence>
<feature type="compositionally biased region" description="Basic and acidic residues" evidence="1">
    <location>
        <begin position="409"/>
        <end position="419"/>
    </location>
</feature>
<dbReference type="SUPFAM" id="SSF46942">
    <property type="entry name" value="Elongation factor TFIIS domain 2"/>
    <property type="match status" value="1"/>
</dbReference>
<dbReference type="InterPro" id="IPR003618">
    <property type="entry name" value="TFIIS_cen_dom"/>
</dbReference>
<dbReference type="AlphaFoldDB" id="A0AAU9K4A3"/>
<organism evidence="3 4">
    <name type="scientific">Blepharisma stoltei</name>
    <dbReference type="NCBI Taxonomy" id="1481888"/>
    <lineage>
        <taxon>Eukaryota</taxon>
        <taxon>Sar</taxon>
        <taxon>Alveolata</taxon>
        <taxon>Ciliophora</taxon>
        <taxon>Postciliodesmatophora</taxon>
        <taxon>Heterotrichea</taxon>
        <taxon>Heterotrichida</taxon>
        <taxon>Blepharismidae</taxon>
        <taxon>Blepharisma</taxon>
    </lineage>
</organism>
<evidence type="ECO:0000256" key="1">
    <source>
        <dbReference type="SAM" id="MobiDB-lite"/>
    </source>
</evidence>
<reference evidence="3" key="1">
    <citation type="submission" date="2021-09" db="EMBL/GenBank/DDBJ databases">
        <authorList>
            <consortium name="AG Swart"/>
            <person name="Singh M."/>
            <person name="Singh A."/>
            <person name="Seah K."/>
            <person name="Emmerich C."/>
        </authorList>
    </citation>
    <scope>NUCLEOTIDE SEQUENCE</scope>
    <source>
        <strain evidence="3">ATCC30299</strain>
    </source>
</reference>
<dbReference type="Proteomes" id="UP001162131">
    <property type="component" value="Unassembled WGS sequence"/>
</dbReference>
<feature type="domain" description="TFIIS central" evidence="2">
    <location>
        <begin position="224"/>
        <end position="348"/>
    </location>
</feature>
<dbReference type="SMART" id="SM00510">
    <property type="entry name" value="TFS2M"/>
    <property type="match status" value="1"/>
</dbReference>
<evidence type="ECO:0000313" key="3">
    <source>
        <dbReference type="EMBL" id="CAG9328808.1"/>
    </source>
</evidence>
<dbReference type="Gene3D" id="1.10.472.30">
    <property type="entry name" value="Transcription elongation factor S-II, central domain"/>
    <property type="match status" value="1"/>
</dbReference>
<proteinExistence type="predicted"/>
<dbReference type="SUPFAM" id="SSF57903">
    <property type="entry name" value="FYVE/PHD zinc finger"/>
    <property type="match status" value="1"/>
</dbReference>
<dbReference type="EMBL" id="CAJZBQ010000046">
    <property type="protein sequence ID" value="CAG9328808.1"/>
    <property type="molecule type" value="Genomic_DNA"/>
</dbReference>
<comment type="caution">
    <text evidence="3">The sequence shown here is derived from an EMBL/GenBank/DDBJ whole genome shotgun (WGS) entry which is preliminary data.</text>
</comment>